<reference evidence="2 3" key="1">
    <citation type="submission" date="2019-07" db="EMBL/GenBank/DDBJ databases">
        <title>Whole genome shotgun sequence of Nocardia ninae NBRC 108245.</title>
        <authorList>
            <person name="Hosoyama A."/>
            <person name="Uohara A."/>
            <person name="Ohji S."/>
            <person name="Ichikawa N."/>
        </authorList>
    </citation>
    <scope>NUCLEOTIDE SEQUENCE [LARGE SCALE GENOMIC DNA]</scope>
    <source>
        <strain evidence="2 3">NBRC 108245</strain>
    </source>
</reference>
<sequence>MWADPPRRMRERRGTAPIVTAMSAHFEELGWQQTAMGEISLRRRFDPTARTDVFEVKLGDEYLMSSLFTVAERELARLGLARTVGAELDVLVGGLGLGYTAQEALQDKRVRALTVIEYSAAVIDWHNRDLLPATSGLAADDRITLVCADFFAAAASTVGFDPGHPGRTYDAILLDIDHSPRHVLHHPHAPFYTRDGLRALSAHIVPGGTFALWSDDAPDDEFLAILESVFTDVASEEVAFDNPLTRGRSTNTIYLATRA</sequence>
<organism evidence="2 3">
    <name type="scientific">Nocardia ninae NBRC 108245</name>
    <dbReference type="NCBI Taxonomy" id="1210091"/>
    <lineage>
        <taxon>Bacteria</taxon>
        <taxon>Bacillati</taxon>
        <taxon>Actinomycetota</taxon>
        <taxon>Actinomycetes</taxon>
        <taxon>Mycobacteriales</taxon>
        <taxon>Nocardiaceae</taxon>
        <taxon>Nocardia</taxon>
    </lineage>
</organism>
<evidence type="ECO:0000256" key="1">
    <source>
        <dbReference type="ARBA" id="ARBA00023115"/>
    </source>
</evidence>
<dbReference type="EMBL" id="BJXA01000005">
    <property type="protein sequence ID" value="GEM36779.1"/>
    <property type="molecule type" value="Genomic_DNA"/>
</dbReference>
<dbReference type="InterPro" id="IPR029063">
    <property type="entry name" value="SAM-dependent_MTases_sf"/>
</dbReference>
<keyword evidence="3" id="KW-1185">Reference proteome</keyword>
<comment type="caution">
    <text evidence="2">The sequence shown here is derived from an EMBL/GenBank/DDBJ whole genome shotgun (WGS) entry which is preliminary data.</text>
</comment>
<dbReference type="GO" id="GO:0006596">
    <property type="term" value="P:polyamine biosynthetic process"/>
    <property type="evidence" value="ECO:0007669"/>
    <property type="project" value="UniProtKB-KW"/>
</dbReference>
<dbReference type="AlphaFoldDB" id="A0A511M850"/>
<name>A0A511M850_9NOCA</name>
<dbReference type="SUPFAM" id="SSF53335">
    <property type="entry name" value="S-adenosyl-L-methionine-dependent methyltransferases"/>
    <property type="match status" value="1"/>
</dbReference>
<evidence type="ECO:0000313" key="3">
    <source>
        <dbReference type="Proteomes" id="UP000321424"/>
    </source>
</evidence>
<dbReference type="PANTHER" id="PTHR43317">
    <property type="entry name" value="THERMOSPERMINE SYNTHASE ACAULIS5"/>
    <property type="match status" value="1"/>
</dbReference>
<accession>A0A511M850</accession>
<evidence type="ECO:0000313" key="2">
    <source>
        <dbReference type="EMBL" id="GEM36779.1"/>
    </source>
</evidence>
<proteinExistence type="predicted"/>
<dbReference type="PANTHER" id="PTHR43317:SF3">
    <property type="entry name" value="BLR2883 PROTEIN"/>
    <property type="match status" value="1"/>
</dbReference>
<dbReference type="Gene3D" id="3.40.50.150">
    <property type="entry name" value="Vaccinia Virus protein VP39"/>
    <property type="match status" value="1"/>
</dbReference>
<keyword evidence="1" id="KW-0620">Polyamine biosynthesis</keyword>
<protein>
    <submittedName>
        <fullName evidence="2">Spermidine synthase</fullName>
    </submittedName>
</protein>
<gene>
    <name evidence="2" type="ORF">NN4_12980</name>
</gene>
<dbReference type="Proteomes" id="UP000321424">
    <property type="component" value="Unassembled WGS sequence"/>
</dbReference>